<comment type="subcellular location">
    <subcellularLocation>
        <location evidence="3">Cytoplasm</location>
    </subcellularLocation>
</comment>
<name>A0ABU8TL68_9HYPH</name>
<gene>
    <name evidence="3" type="primary">ureD</name>
    <name evidence="4" type="ORF">V6575_12495</name>
</gene>
<comment type="subunit">
    <text evidence="3">UreD, UreF and UreG form a complex that acts as a GTP-hydrolysis-dependent molecular chaperone, activating the urease apoprotein by helping to assemble the nickel containing metallocenter of UreC. The UreE protein probably delivers the nickel.</text>
</comment>
<proteinExistence type="inferred from homology"/>
<evidence type="ECO:0000313" key="4">
    <source>
        <dbReference type="EMBL" id="MEJ8474908.1"/>
    </source>
</evidence>
<dbReference type="Pfam" id="PF01774">
    <property type="entry name" value="UreD"/>
    <property type="match status" value="1"/>
</dbReference>
<evidence type="ECO:0000256" key="3">
    <source>
        <dbReference type="HAMAP-Rule" id="MF_01384"/>
    </source>
</evidence>
<accession>A0ABU8TL68</accession>
<keyword evidence="5" id="KW-1185">Reference proteome</keyword>
<organism evidence="4 5">
    <name type="scientific">Roseibium algae</name>
    <dbReference type="NCBI Taxonomy" id="3123038"/>
    <lineage>
        <taxon>Bacteria</taxon>
        <taxon>Pseudomonadati</taxon>
        <taxon>Pseudomonadota</taxon>
        <taxon>Alphaproteobacteria</taxon>
        <taxon>Hyphomicrobiales</taxon>
        <taxon>Stappiaceae</taxon>
        <taxon>Roseibium</taxon>
    </lineage>
</organism>
<dbReference type="Proteomes" id="UP001385499">
    <property type="component" value="Unassembled WGS sequence"/>
</dbReference>
<protein>
    <recommendedName>
        <fullName evidence="3">Urease accessory protein UreD</fullName>
    </recommendedName>
</protein>
<comment type="function">
    <text evidence="3">Required for maturation of urease via the functional incorporation of the urease nickel metallocenter.</text>
</comment>
<keyword evidence="2 3" id="KW-0143">Chaperone</keyword>
<dbReference type="EMBL" id="JBAKIA010000007">
    <property type="protein sequence ID" value="MEJ8474908.1"/>
    <property type="molecule type" value="Genomic_DNA"/>
</dbReference>
<keyword evidence="3" id="KW-0996">Nickel insertion</keyword>
<dbReference type="PANTHER" id="PTHR33643:SF1">
    <property type="entry name" value="UREASE ACCESSORY PROTEIN D"/>
    <property type="match status" value="1"/>
</dbReference>
<comment type="caution">
    <text evidence="4">The sequence shown here is derived from an EMBL/GenBank/DDBJ whole genome shotgun (WGS) entry which is preliminary data.</text>
</comment>
<dbReference type="RefSeq" id="WP_340274700.1">
    <property type="nucleotide sequence ID" value="NZ_JBAKIA010000007.1"/>
</dbReference>
<sequence length="285" mass="30733">MFDAAVTQTSQAEAAPMQRALGEACVTFKHDGSKTRLDDLYQCGSAKFRLPIVYDGIPVAVLINTAGGITGGDIYKYDARVASNGHAIVTSQAAERAYRRSGGIGKIAVTLSAGEGATLEWLPQETILFNASALHRSMTVDLDETARYMALESVVLGRTAMGETIDTVSFRDSWRIRRNGKLIFADDVRLEGDTKDILKGTATTGGGLAFATLVECAADADNRLELARQALEPFTHGTNVRAAASSWNGVLVARFVATDGRALRDALMIFLETYRSAPLPRVWHC</sequence>
<dbReference type="PANTHER" id="PTHR33643">
    <property type="entry name" value="UREASE ACCESSORY PROTEIN D"/>
    <property type="match status" value="1"/>
</dbReference>
<evidence type="ECO:0000313" key="5">
    <source>
        <dbReference type="Proteomes" id="UP001385499"/>
    </source>
</evidence>
<evidence type="ECO:0000256" key="2">
    <source>
        <dbReference type="ARBA" id="ARBA00023186"/>
    </source>
</evidence>
<reference evidence="4 5" key="1">
    <citation type="submission" date="2024-02" db="EMBL/GenBank/DDBJ databases">
        <title>Roseibium algae sp. nov., isolated from marine alga (Grateloupia sp.), showing potential in myo-inositol conversion.</title>
        <authorList>
            <person name="Wang Y."/>
        </authorList>
    </citation>
    <scope>NUCLEOTIDE SEQUENCE [LARGE SCALE GENOMIC DNA]</scope>
    <source>
        <strain evidence="4 5">H3510</strain>
    </source>
</reference>
<keyword evidence="3" id="KW-0963">Cytoplasm</keyword>
<dbReference type="HAMAP" id="MF_01384">
    <property type="entry name" value="UreD"/>
    <property type="match status" value="1"/>
</dbReference>
<evidence type="ECO:0000256" key="1">
    <source>
        <dbReference type="ARBA" id="ARBA00007177"/>
    </source>
</evidence>
<comment type="similarity">
    <text evidence="1 3">Belongs to the UreD family.</text>
</comment>
<dbReference type="InterPro" id="IPR002669">
    <property type="entry name" value="UreD"/>
</dbReference>